<gene>
    <name evidence="9" type="primary">ispE</name>
    <name evidence="12" type="ORF">BEP19_11190</name>
</gene>
<dbReference type="PANTHER" id="PTHR43527">
    <property type="entry name" value="4-DIPHOSPHOCYTIDYL-2-C-METHYL-D-ERYTHRITOL KINASE, CHLOROPLASTIC"/>
    <property type="match status" value="1"/>
</dbReference>
<dbReference type="OrthoDB" id="9809438at2"/>
<dbReference type="InterPro" id="IPR004424">
    <property type="entry name" value="IspE"/>
</dbReference>
<dbReference type="InterPro" id="IPR013750">
    <property type="entry name" value="GHMP_kinase_C_dom"/>
</dbReference>
<keyword evidence="7 9" id="KW-0067">ATP-binding</keyword>
<dbReference type="Pfam" id="PF00288">
    <property type="entry name" value="GHMP_kinases_N"/>
    <property type="match status" value="1"/>
</dbReference>
<evidence type="ECO:0000256" key="9">
    <source>
        <dbReference type="HAMAP-Rule" id="MF_00061"/>
    </source>
</evidence>
<comment type="caution">
    <text evidence="12">The sequence shown here is derived from an EMBL/GenBank/DDBJ whole genome shotgun (WGS) entry which is preliminary data.</text>
</comment>
<proteinExistence type="inferred from homology"/>
<dbReference type="GO" id="GO:0005524">
    <property type="term" value="F:ATP binding"/>
    <property type="evidence" value="ECO:0007669"/>
    <property type="project" value="UniProtKB-UniRule"/>
</dbReference>
<dbReference type="Gene3D" id="3.30.70.890">
    <property type="entry name" value="GHMP kinase, C-terminal domain"/>
    <property type="match status" value="1"/>
</dbReference>
<protein>
    <recommendedName>
        <fullName evidence="3 9">4-diphosphocytidyl-2-C-methyl-D-erythritol kinase</fullName>
        <shortName evidence="9">CMK</shortName>
        <ecNumber evidence="2 9">2.7.1.148</ecNumber>
    </recommendedName>
    <alternativeName>
        <fullName evidence="8 9">4-(cytidine-5'-diphospho)-2-C-methyl-D-erythritol kinase</fullName>
    </alternativeName>
</protein>
<evidence type="ECO:0000313" key="12">
    <source>
        <dbReference type="EMBL" id="RKD22805.1"/>
    </source>
</evidence>
<evidence type="ECO:0000256" key="5">
    <source>
        <dbReference type="ARBA" id="ARBA00022741"/>
    </source>
</evidence>
<dbReference type="GO" id="GO:0016114">
    <property type="term" value="P:terpenoid biosynthetic process"/>
    <property type="evidence" value="ECO:0007669"/>
    <property type="project" value="UniProtKB-UniRule"/>
</dbReference>
<evidence type="ECO:0000313" key="13">
    <source>
        <dbReference type="Proteomes" id="UP000284219"/>
    </source>
</evidence>
<dbReference type="NCBIfam" id="TIGR00154">
    <property type="entry name" value="ispE"/>
    <property type="match status" value="1"/>
</dbReference>
<dbReference type="SUPFAM" id="SSF54211">
    <property type="entry name" value="Ribosomal protein S5 domain 2-like"/>
    <property type="match status" value="1"/>
</dbReference>
<feature type="active site" evidence="9">
    <location>
        <position position="10"/>
    </location>
</feature>
<evidence type="ECO:0000256" key="4">
    <source>
        <dbReference type="ARBA" id="ARBA00022679"/>
    </source>
</evidence>
<dbReference type="Pfam" id="PF08544">
    <property type="entry name" value="GHMP_kinases_C"/>
    <property type="match status" value="1"/>
</dbReference>
<dbReference type="Proteomes" id="UP000284219">
    <property type="component" value="Unassembled WGS sequence"/>
</dbReference>
<feature type="binding site" evidence="9">
    <location>
        <begin position="94"/>
        <end position="104"/>
    </location>
    <ligand>
        <name>ATP</name>
        <dbReference type="ChEBI" id="CHEBI:30616"/>
    </ligand>
</feature>
<dbReference type="AlphaFoldDB" id="A0A419SGC9"/>
<dbReference type="UniPathway" id="UPA00056">
    <property type="reaction ID" value="UER00094"/>
</dbReference>
<name>A0A419SGC9_9BACL</name>
<dbReference type="InterPro" id="IPR020568">
    <property type="entry name" value="Ribosomal_Su5_D2-typ_SF"/>
</dbReference>
<dbReference type="InterPro" id="IPR014721">
    <property type="entry name" value="Ribsml_uS5_D2-typ_fold_subgr"/>
</dbReference>
<evidence type="ECO:0000256" key="1">
    <source>
        <dbReference type="ARBA" id="ARBA00009684"/>
    </source>
</evidence>
<comment type="function">
    <text evidence="9">Catalyzes the phosphorylation of the position 2 hydroxy group of 4-diphosphocytidyl-2C-methyl-D-erythritol.</text>
</comment>
<comment type="pathway">
    <text evidence="9">Isoprenoid biosynthesis; isopentenyl diphosphate biosynthesis via DXP pathway; isopentenyl diphosphate from 1-deoxy-D-xylulose 5-phosphate: step 3/6.</text>
</comment>
<dbReference type="SUPFAM" id="SSF55060">
    <property type="entry name" value="GHMP Kinase, C-terminal domain"/>
    <property type="match status" value="1"/>
</dbReference>
<keyword evidence="13" id="KW-1185">Reference proteome</keyword>
<organism evidence="12 13">
    <name type="scientific">Ammoniphilus oxalaticus</name>
    <dbReference type="NCBI Taxonomy" id="66863"/>
    <lineage>
        <taxon>Bacteria</taxon>
        <taxon>Bacillati</taxon>
        <taxon>Bacillota</taxon>
        <taxon>Bacilli</taxon>
        <taxon>Bacillales</taxon>
        <taxon>Paenibacillaceae</taxon>
        <taxon>Aneurinibacillus group</taxon>
        <taxon>Ammoniphilus</taxon>
    </lineage>
</organism>
<keyword evidence="6 9" id="KW-0418">Kinase</keyword>
<dbReference type="HAMAP" id="MF_00061">
    <property type="entry name" value="IspE"/>
    <property type="match status" value="1"/>
</dbReference>
<evidence type="ECO:0000256" key="6">
    <source>
        <dbReference type="ARBA" id="ARBA00022777"/>
    </source>
</evidence>
<evidence type="ECO:0000259" key="10">
    <source>
        <dbReference type="Pfam" id="PF00288"/>
    </source>
</evidence>
<dbReference type="InterPro" id="IPR006204">
    <property type="entry name" value="GHMP_kinase_N_dom"/>
</dbReference>
<comment type="similarity">
    <text evidence="1 9">Belongs to the GHMP kinase family. IspE subfamily.</text>
</comment>
<dbReference type="PANTHER" id="PTHR43527:SF2">
    <property type="entry name" value="4-DIPHOSPHOCYTIDYL-2-C-METHYL-D-ERYTHRITOL KINASE, CHLOROPLASTIC"/>
    <property type="match status" value="1"/>
</dbReference>
<dbReference type="EC" id="2.7.1.148" evidence="2 9"/>
<dbReference type="EMBL" id="MCHY01000009">
    <property type="protein sequence ID" value="RKD22805.1"/>
    <property type="molecule type" value="Genomic_DNA"/>
</dbReference>
<comment type="catalytic activity">
    <reaction evidence="9">
        <text>4-CDP-2-C-methyl-D-erythritol + ATP = 4-CDP-2-C-methyl-D-erythritol 2-phosphate + ADP + H(+)</text>
        <dbReference type="Rhea" id="RHEA:18437"/>
        <dbReference type="ChEBI" id="CHEBI:15378"/>
        <dbReference type="ChEBI" id="CHEBI:30616"/>
        <dbReference type="ChEBI" id="CHEBI:57823"/>
        <dbReference type="ChEBI" id="CHEBI:57919"/>
        <dbReference type="ChEBI" id="CHEBI:456216"/>
        <dbReference type="EC" id="2.7.1.148"/>
    </reaction>
</comment>
<dbReference type="PIRSF" id="PIRSF010376">
    <property type="entry name" value="IspE"/>
    <property type="match status" value="1"/>
</dbReference>
<dbReference type="Gene3D" id="3.30.230.10">
    <property type="match status" value="1"/>
</dbReference>
<dbReference type="FunFam" id="3.30.70.890:FF:000006">
    <property type="entry name" value="4-diphosphocytidyl-2-C-methyl-D-erythritol kinase"/>
    <property type="match status" value="1"/>
</dbReference>
<evidence type="ECO:0000256" key="8">
    <source>
        <dbReference type="ARBA" id="ARBA00032554"/>
    </source>
</evidence>
<keyword evidence="5 9" id="KW-0547">Nucleotide-binding</keyword>
<keyword evidence="9" id="KW-0414">Isoprene biosynthesis</keyword>
<dbReference type="GO" id="GO:0050515">
    <property type="term" value="F:4-(cytidine 5'-diphospho)-2-C-methyl-D-erythritol kinase activity"/>
    <property type="evidence" value="ECO:0007669"/>
    <property type="project" value="UniProtKB-UniRule"/>
</dbReference>
<evidence type="ECO:0000256" key="2">
    <source>
        <dbReference type="ARBA" id="ARBA00012052"/>
    </source>
</evidence>
<dbReference type="GO" id="GO:0019288">
    <property type="term" value="P:isopentenyl diphosphate biosynthetic process, methylerythritol 4-phosphate pathway"/>
    <property type="evidence" value="ECO:0007669"/>
    <property type="project" value="UniProtKB-UniRule"/>
</dbReference>
<feature type="active site" evidence="9">
    <location>
        <position position="136"/>
    </location>
</feature>
<feature type="domain" description="GHMP kinase N-terminal" evidence="10">
    <location>
        <begin position="66"/>
        <end position="144"/>
    </location>
</feature>
<dbReference type="FunFam" id="3.30.230.10:FF:000029">
    <property type="entry name" value="4-diphosphocytidyl-2-C-methyl-D-erythritol kinase"/>
    <property type="match status" value="1"/>
</dbReference>
<dbReference type="InterPro" id="IPR036554">
    <property type="entry name" value="GHMP_kinase_C_sf"/>
</dbReference>
<sequence length="298" mass="32615">MRISVKAPAKINLTLDVVGKRADGYHEVEMVMTTIDLADRIDIYPREDDQITIDCSAYFVPLGEKNLVYQVAKIIKDKLGIKQGVHFYIHKRIPIAAGLAGGSADAAAAIRGLNNLWQLGLSVQEMAEIGSKVGSDVAFCVYGGTALAQGRGEQITTLPSPPPAWVVLAKPPIAVSTSEIYGKTKMGEITAYPRRSERMIDAINNRDYNEVYKSLGNHLETVTLSLYPEVRKIKEQMLRFGADASLMSGSGPTVFCLVDKESRVGRIYNGLRGFCSDVYAVRIIGERSYAGLPKTVQK</sequence>
<evidence type="ECO:0000256" key="7">
    <source>
        <dbReference type="ARBA" id="ARBA00022840"/>
    </source>
</evidence>
<reference evidence="12 13" key="1">
    <citation type="submission" date="2016-08" db="EMBL/GenBank/DDBJ databases">
        <title>Novel Firmicute Genomes.</title>
        <authorList>
            <person name="Poppleton D.I."/>
            <person name="Gribaldo S."/>
        </authorList>
    </citation>
    <scope>NUCLEOTIDE SEQUENCE [LARGE SCALE GENOMIC DNA]</scope>
    <source>
        <strain evidence="12 13">RAOx-1</strain>
    </source>
</reference>
<evidence type="ECO:0000256" key="3">
    <source>
        <dbReference type="ARBA" id="ARBA00017473"/>
    </source>
</evidence>
<evidence type="ECO:0000259" key="11">
    <source>
        <dbReference type="Pfam" id="PF08544"/>
    </source>
</evidence>
<accession>A0A419SGC9</accession>
<dbReference type="RefSeq" id="WP_120190287.1">
    <property type="nucleotide sequence ID" value="NZ_MCHY01000009.1"/>
</dbReference>
<feature type="domain" description="GHMP kinase C-terminal" evidence="11">
    <location>
        <begin position="199"/>
        <end position="275"/>
    </location>
</feature>
<keyword evidence="4 9" id="KW-0808">Transferase</keyword>